<keyword evidence="11" id="KW-0234">DNA repair</keyword>
<keyword evidence="9" id="KW-0408">Iron</keyword>
<keyword evidence="8" id="KW-0378">Hydrolase</keyword>
<keyword evidence="6" id="KW-0479">Metal-binding</keyword>
<evidence type="ECO:0000256" key="5">
    <source>
        <dbReference type="ARBA" id="ARBA00022485"/>
    </source>
</evidence>
<dbReference type="SUPFAM" id="SSF52141">
    <property type="entry name" value="Uracil-DNA glycosylase-like"/>
    <property type="match status" value="1"/>
</dbReference>
<protein>
    <recommendedName>
        <fullName evidence="4">Type-4 uracil-DNA glycosylase</fullName>
        <ecNumber evidence="3">3.2.2.27</ecNumber>
    </recommendedName>
</protein>
<dbReference type="PANTHER" id="PTHR33693">
    <property type="entry name" value="TYPE-5 URACIL-DNA GLYCOSYLASE"/>
    <property type="match status" value="1"/>
</dbReference>
<comment type="similarity">
    <text evidence="2">Belongs to the uracil-DNA glycosylase (UDG) superfamily. Type 4 (UDGa) family.</text>
</comment>
<dbReference type="NCBIfam" id="TIGR00758">
    <property type="entry name" value="UDG_fam4"/>
    <property type="match status" value="1"/>
</dbReference>
<dbReference type="SMART" id="SM00986">
    <property type="entry name" value="UDG"/>
    <property type="match status" value="1"/>
</dbReference>
<name>A0A7X6DUP1_9BACT</name>
<dbReference type="CDD" id="cd10030">
    <property type="entry name" value="UDG-F4_TTUDGA_SPO1dp_like"/>
    <property type="match status" value="1"/>
</dbReference>
<reference evidence="13 14" key="1">
    <citation type="journal article" date="2020" name="Nature">
        <title>Bacterial chemolithoautotrophy via manganese oxidation.</title>
        <authorList>
            <person name="Yu H."/>
            <person name="Leadbetter J.R."/>
        </authorList>
    </citation>
    <scope>NUCLEOTIDE SEQUENCE [LARGE SCALE GENOMIC DNA]</scope>
    <source>
        <strain evidence="13 14">Mn-1</strain>
    </source>
</reference>
<evidence type="ECO:0000256" key="4">
    <source>
        <dbReference type="ARBA" id="ARBA00019403"/>
    </source>
</evidence>
<dbReference type="GO" id="GO:0051539">
    <property type="term" value="F:4 iron, 4 sulfur cluster binding"/>
    <property type="evidence" value="ECO:0007669"/>
    <property type="project" value="UniProtKB-KW"/>
</dbReference>
<dbReference type="EC" id="3.2.2.27" evidence="3"/>
<evidence type="ECO:0000256" key="10">
    <source>
        <dbReference type="ARBA" id="ARBA00023014"/>
    </source>
</evidence>
<dbReference type="GO" id="GO:0006281">
    <property type="term" value="P:DNA repair"/>
    <property type="evidence" value="ECO:0007669"/>
    <property type="project" value="UniProtKB-KW"/>
</dbReference>
<evidence type="ECO:0000313" key="14">
    <source>
        <dbReference type="Proteomes" id="UP000534783"/>
    </source>
</evidence>
<dbReference type="PANTHER" id="PTHR33693:SF1">
    <property type="entry name" value="TYPE-4 URACIL-DNA GLYCOSYLASE"/>
    <property type="match status" value="1"/>
</dbReference>
<keyword evidence="5" id="KW-0004">4Fe-4S</keyword>
<evidence type="ECO:0000259" key="12">
    <source>
        <dbReference type="SMART" id="SM00986"/>
    </source>
</evidence>
<proteinExistence type="inferred from homology"/>
<accession>A0A7X6DUP1</accession>
<dbReference type="Gene3D" id="3.40.470.10">
    <property type="entry name" value="Uracil-DNA glycosylase-like domain"/>
    <property type="match status" value="1"/>
</dbReference>
<dbReference type="InterPro" id="IPR005122">
    <property type="entry name" value="Uracil-DNA_glycosylase-like"/>
</dbReference>
<evidence type="ECO:0000313" key="13">
    <source>
        <dbReference type="EMBL" id="NKE73308.1"/>
    </source>
</evidence>
<keyword evidence="14" id="KW-1185">Reference proteome</keyword>
<comment type="catalytic activity">
    <reaction evidence="1">
        <text>Hydrolyzes single-stranded DNA or mismatched double-stranded DNA and polynucleotides, releasing free uracil.</text>
        <dbReference type="EC" id="3.2.2.27"/>
    </reaction>
</comment>
<evidence type="ECO:0000256" key="3">
    <source>
        <dbReference type="ARBA" id="ARBA00012030"/>
    </source>
</evidence>
<evidence type="ECO:0000256" key="9">
    <source>
        <dbReference type="ARBA" id="ARBA00023004"/>
    </source>
</evidence>
<keyword evidence="7" id="KW-0227">DNA damage</keyword>
<gene>
    <name evidence="13" type="ORF">MNODULE_21345</name>
</gene>
<evidence type="ECO:0000256" key="7">
    <source>
        <dbReference type="ARBA" id="ARBA00022763"/>
    </source>
</evidence>
<evidence type="ECO:0000256" key="8">
    <source>
        <dbReference type="ARBA" id="ARBA00022801"/>
    </source>
</evidence>
<evidence type="ECO:0000256" key="6">
    <source>
        <dbReference type="ARBA" id="ARBA00022723"/>
    </source>
</evidence>
<dbReference type="Pfam" id="PF03167">
    <property type="entry name" value="UDG"/>
    <property type="match status" value="1"/>
</dbReference>
<dbReference type="SMART" id="SM00987">
    <property type="entry name" value="UreE_C"/>
    <property type="match status" value="1"/>
</dbReference>
<keyword evidence="10" id="KW-0411">Iron-sulfur</keyword>
<dbReference type="GO" id="GO:0046872">
    <property type="term" value="F:metal ion binding"/>
    <property type="evidence" value="ECO:0007669"/>
    <property type="project" value="UniProtKB-KW"/>
</dbReference>
<dbReference type="InterPro" id="IPR005273">
    <property type="entry name" value="Ura-DNA_glyco_family4"/>
</dbReference>
<dbReference type="InterPro" id="IPR051536">
    <property type="entry name" value="UDG_Type-4/5"/>
</dbReference>
<comment type="caution">
    <text evidence="13">The sequence shown here is derived from an EMBL/GenBank/DDBJ whole genome shotgun (WGS) entry which is preliminary data.</text>
</comment>
<evidence type="ECO:0000256" key="2">
    <source>
        <dbReference type="ARBA" id="ARBA00006521"/>
    </source>
</evidence>
<dbReference type="EMBL" id="VTOW01000006">
    <property type="protein sequence ID" value="NKE73308.1"/>
    <property type="molecule type" value="Genomic_DNA"/>
</dbReference>
<dbReference type="GO" id="GO:0004844">
    <property type="term" value="F:uracil DNA N-glycosylase activity"/>
    <property type="evidence" value="ECO:0007669"/>
    <property type="project" value="UniProtKB-EC"/>
</dbReference>
<organism evidence="13 14">
    <name type="scientific">Candidatus Manganitrophus noduliformans</name>
    <dbReference type="NCBI Taxonomy" id="2606439"/>
    <lineage>
        <taxon>Bacteria</taxon>
        <taxon>Pseudomonadati</taxon>
        <taxon>Nitrospirota</taxon>
        <taxon>Nitrospiria</taxon>
        <taxon>Candidatus Troglogloeales</taxon>
        <taxon>Candidatus Manganitrophaceae</taxon>
        <taxon>Candidatus Manganitrophus</taxon>
    </lineage>
</organism>
<evidence type="ECO:0000256" key="1">
    <source>
        <dbReference type="ARBA" id="ARBA00001400"/>
    </source>
</evidence>
<dbReference type="AlphaFoldDB" id="A0A7X6DUP1"/>
<evidence type="ECO:0000256" key="11">
    <source>
        <dbReference type="ARBA" id="ARBA00023204"/>
    </source>
</evidence>
<dbReference type="InterPro" id="IPR036895">
    <property type="entry name" value="Uracil-DNA_glycosylase-like_sf"/>
</dbReference>
<dbReference type="Proteomes" id="UP000534783">
    <property type="component" value="Unassembled WGS sequence"/>
</dbReference>
<sequence>MPNQNKPKPYEPAEPSLLAAEAPSALFPIASEATPASTLSEVRDEIGDCRRCKLCSTRKNIVFGTGNPHAALMFVGEAPGADEDAQGQPFVGRAGQLLTKMIEAMGLSRETVYIANIIKCRPPENRNPQPDEIAACSPFLLKQIEAIRPKVICALGTFSAQTLLETQQKISALRGKFHDYHGVKLLPTFHPAYLLRNPNEKKTVWEDLKKIMEELKKG</sequence>
<feature type="domain" description="Uracil-DNA glycosylase-like" evidence="12">
    <location>
        <begin position="63"/>
        <end position="209"/>
    </location>
</feature>